<feature type="region of interest" description="Disordered" evidence="1">
    <location>
        <begin position="148"/>
        <end position="167"/>
    </location>
</feature>
<protein>
    <submittedName>
        <fullName evidence="2">11633_t:CDS:1</fullName>
    </submittedName>
</protein>
<dbReference type="AlphaFoldDB" id="A0A9N9A8U0"/>
<name>A0A9N9A8U0_9GLOM</name>
<dbReference type="OrthoDB" id="2342176at2759"/>
<evidence type="ECO:0000313" key="3">
    <source>
        <dbReference type="Proteomes" id="UP000789508"/>
    </source>
</evidence>
<gene>
    <name evidence="2" type="ORF">ALEPTO_LOCUS4494</name>
</gene>
<reference evidence="2" key="1">
    <citation type="submission" date="2021-06" db="EMBL/GenBank/DDBJ databases">
        <authorList>
            <person name="Kallberg Y."/>
            <person name="Tangrot J."/>
            <person name="Rosling A."/>
        </authorList>
    </citation>
    <scope>NUCLEOTIDE SEQUENCE</scope>
    <source>
        <strain evidence="2">FL130A</strain>
    </source>
</reference>
<evidence type="ECO:0000256" key="1">
    <source>
        <dbReference type="SAM" id="MobiDB-lite"/>
    </source>
</evidence>
<evidence type="ECO:0000313" key="2">
    <source>
        <dbReference type="EMBL" id="CAG8521565.1"/>
    </source>
</evidence>
<dbReference type="EMBL" id="CAJVPS010001040">
    <property type="protein sequence ID" value="CAG8521565.1"/>
    <property type="molecule type" value="Genomic_DNA"/>
</dbReference>
<dbReference type="Gene3D" id="2.70.50.70">
    <property type="match status" value="2"/>
</dbReference>
<keyword evidence="3" id="KW-1185">Reference proteome</keyword>
<dbReference type="PANTHER" id="PTHR36182">
    <property type="entry name" value="PROTEIN, PUTATIVE (AFU_ORTHOLOGUE AFUA_6G10930)-RELATED"/>
    <property type="match status" value="1"/>
</dbReference>
<dbReference type="PANTHER" id="PTHR36182:SF1">
    <property type="entry name" value="PROTEIN, PUTATIVE (AFU_ORTHOLOGUE AFUA_6G10930)-RELATED"/>
    <property type="match status" value="1"/>
</dbReference>
<accession>A0A9N9A8U0</accession>
<sequence length="183" mass="20379">MGYPPPRAYTRNHLRKIFTATLNGHAINCSPKKFPCGVYKTDKNFTTTLTAGQIINITFYNPNVIPKVASTNNDQARHNGGRCEFTLSYDGDETCTVIGVYHRTCPDVCWMNNLGRRELYQNCADIRIIGNSNKIPLPKREISKVNYPDPLNSGNAKGSGPLKDNVDANAGPIQDVIFIKFNK</sequence>
<organism evidence="2 3">
    <name type="scientific">Ambispora leptoticha</name>
    <dbReference type="NCBI Taxonomy" id="144679"/>
    <lineage>
        <taxon>Eukaryota</taxon>
        <taxon>Fungi</taxon>
        <taxon>Fungi incertae sedis</taxon>
        <taxon>Mucoromycota</taxon>
        <taxon>Glomeromycotina</taxon>
        <taxon>Glomeromycetes</taxon>
        <taxon>Archaeosporales</taxon>
        <taxon>Ambisporaceae</taxon>
        <taxon>Ambispora</taxon>
    </lineage>
</organism>
<proteinExistence type="predicted"/>
<dbReference type="Proteomes" id="UP000789508">
    <property type="component" value="Unassembled WGS sequence"/>
</dbReference>
<comment type="caution">
    <text evidence="2">The sequence shown here is derived from an EMBL/GenBank/DDBJ whole genome shotgun (WGS) entry which is preliminary data.</text>
</comment>